<gene>
    <name evidence="4" type="ORF">BDK51DRAFT_12351</name>
</gene>
<dbReference type="Proteomes" id="UP000269721">
    <property type="component" value="Unassembled WGS sequence"/>
</dbReference>
<dbReference type="GO" id="GO:0005829">
    <property type="term" value="C:cytosol"/>
    <property type="evidence" value="ECO:0007669"/>
    <property type="project" value="TreeGrafter"/>
</dbReference>
<dbReference type="Pfam" id="PF00591">
    <property type="entry name" value="Glycos_transf_3"/>
    <property type="match status" value="1"/>
</dbReference>
<feature type="non-terminal residue" evidence="4">
    <location>
        <position position="205"/>
    </location>
</feature>
<dbReference type="InterPro" id="IPR000312">
    <property type="entry name" value="Glycosyl_Trfase_fam3"/>
</dbReference>
<evidence type="ECO:0000313" key="5">
    <source>
        <dbReference type="Proteomes" id="UP000269721"/>
    </source>
</evidence>
<dbReference type="Gene3D" id="1.20.970.10">
    <property type="entry name" value="Transferase, Pyrimidine Nucleoside Phosphorylase, Chain C"/>
    <property type="match status" value="1"/>
</dbReference>
<dbReference type="AlphaFoldDB" id="A0A4P9WCQ2"/>
<dbReference type="Gene3D" id="3.40.1030.10">
    <property type="entry name" value="Nucleoside phosphorylase/phosphoribosyltransferase catalytic domain"/>
    <property type="match status" value="1"/>
</dbReference>
<feature type="domain" description="Glycosyl transferase family 3" evidence="3">
    <location>
        <begin position="49"/>
        <end position="205"/>
    </location>
</feature>
<reference evidence="5" key="1">
    <citation type="journal article" date="2018" name="Nat. Microbiol.">
        <title>Leveraging single-cell genomics to expand the fungal tree of life.</title>
        <authorList>
            <person name="Ahrendt S.R."/>
            <person name="Quandt C.A."/>
            <person name="Ciobanu D."/>
            <person name="Clum A."/>
            <person name="Salamov A."/>
            <person name="Andreopoulos B."/>
            <person name="Cheng J.F."/>
            <person name="Woyke T."/>
            <person name="Pelin A."/>
            <person name="Henrissat B."/>
            <person name="Reynolds N.K."/>
            <person name="Benny G.L."/>
            <person name="Smith M.E."/>
            <person name="James T.Y."/>
            <person name="Grigoriev I.V."/>
        </authorList>
    </citation>
    <scope>NUCLEOTIDE SEQUENCE [LARGE SCALE GENOMIC DNA]</scope>
</reference>
<dbReference type="PANTHER" id="PTHR43285:SF2">
    <property type="entry name" value="ANTHRANILATE PHOSPHORIBOSYLTRANSFERASE"/>
    <property type="match status" value="1"/>
</dbReference>
<organism evidence="4 5">
    <name type="scientific">Blyttiomyces helicus</name>
    <dbReference type="NCBI Taxonomy" id="388810"/>
    <lineage>
        <taxon>Eukaryota</taxon>
        <taxon>Fungi</taxon>
        <taxon>Fungi incertae sedis</taxon>
        <taxon>Chytridiomycota</taxon>
        <taxon>Chytridiomycota incertae sedis</taxon>
        <taxon>Chytridiomycetes</taxon>
        <taxon>Chytridiomycetes incertae sedis</taxon>
        <taxon>Blyttiomyces</taxon>
    </lineage>
</organism>
<keyword evidence="1" id="KW-0328">Glycosyltransferase</keyword>
<dbReference type="EMBL" id="KZ995625">
    <property type="protein sequence ID" value="RKO90294.1"/>
    <property type="molecule type" value="Genomic_DNA"/>
</dbReference>
<evidence type="ECO:0000259" key="3">
    <source>
        <dbReference type="Pfam" id="PF00591"/>
    </source>
</evidence>
<protein>
    <submittedName>
        <fullName evidence="4">Glycosyl transferase family, a/b domain-containing protein</fullName>
    </submittedName>
</protein>
<dbReference type="OrthoDB" id="427800at2759"/>
<accession>A0A4P9WCQ2</accession>
<dbReference type="NCBIfam" id="TIGR01245">
    <property type="entry name" value="trpD"/>
    <property type="match status" value="1"/>
</dbReference>
<sequence length="205" mass="20710">SATPAQIGAFLVALELTKKSSDPAIVAAVAGALRDAACVINDGEGVAGEVVDIVGTGGDGLDTFNVSTASGIVVAGAGLRVAKHGNRASSSKSGSADILEALGCKLNAVNPETVSPMLEPSSSFAFLFAQTFHPGMKNVAAARKELGVRTMFNIIGPLINPAKPSKVIVGVHSKTIGLLMAEALKLTGVKRAWVVCGAMGLDEVS</sequence>
<keyword evidence="2 4" id="KW-0808">Transferase</keyword>
<dbReference type="GO" id="GO:0000162">
    <property type="term" value="P:L-tryptophan biosynthetic process"/>
    <property type="evidence" value="ECO:0007669"/>
    <property type="project" value="InterPro"/>
</dbReference>
<evidence type="ECO:0000256" key="2">
    <source>
        <dbReference type="ARBA" id="ARBA00022679"/>
    </source>
</evidence>
<evidence type="ECO:0000256" key="1">
    <source>
        <dbReference type="ARBA" id="ARBA00022676"/>
    </source>
</evidence>
<dbReference type="GO" id="GO:0004048">
    <property type="term" value="F:anthranilate phosphoribosyltransferase activity"/>
    <property type="evidence" value="ECO:0007669"/>
    <property type="project" value="InterPro"/>
</dbReference>
<dbReference type="PANTHER" id="PTHR43285">
    <property type="entry name" value="ANTHRANILATE PHOSPHORIBOSYLTRANSFERASE"/>
    <property type="match status" value="1"/>
</dbReference>
<feature type="non-terminal residue" evidence="4">
    <location>
        <position position="1"/>
    </location>
</feature>
<dbReference type="InterPro" id="IPR005940">
    <property type="entry name" value="Anthranilate_Pribosyl_Tfrase"/>
</dbReference>
<proteinExistence type="predicted"/>
<evidence type="ECO:0000313" key="4">
    <source>
        <dbReference type="EMBL" id="RKO90294.1"/>
    </source>
</evidence>
<dbReference type="SUPFAM" id="SSF52418">
    <property type="entry name" value="Nucleoside phosphorylase/phosphoribosyltransferase catalytic domain"/>
    <property type="match status" value="1"/>
</dbReference>
<keyword evidence="5" id="KW-1185">Reference proteome</keyword>
<dbReference type="InterPro" id="IPR035902">
    <property type="entry name" value="Nuc_phospho_transferase"/>
</dbReference>
<name>A0A4P9WCQ2_9FUNG</name>